<evidence type="ECO:0000313" key="2">
    <source>
        <dbReference type="Proteomes" id="UP000321868"/>
    </source>
</evidence>
<evidence type="ECO:0000313" key="1">
    <source>
        <dbReference type="EMBL" id="GEN96216.1"/>
    </source>
</evidence>
<proteinExistence type="predicted"/>
<comment type="caution">
    <text evidence="1">The sequence shown here is derived from an EMBL/GenBank/DDBJ whole genome shotgun (WGS) entry which is preliminary data.</text>
</comment>
<dbReference type="Proteomes" id="UP000321868">
    <property type="component" value="Unassembled WGS sequence"/>
</dbReference>
<gene>
    <name evidence="1" type="ORF">SOL01_00900</name>
</gene>
<dbReference type="OrthoDB" id="2229810at2"/>
<reference evidence="1 2" key="1">
    <citation type="submission" date="2019-07" db="EMBL/GenBank/DDBJ databases">
        <title>Whole genome shotgun sequence of Streptococcus oligofermentans NBRC 106105.</title>
        <authorList>
            <person name="Hosoyama A."/>
            <person name="Uohara A."/>
            <person name="Ohji S."/>
            <person name="Ichikawa N."/>
        </authorList>
    </citation>
    <scope>NUCLEOTIDE SEQUENCE [LARGE SCALE GENOMIC DNA]</scope>
    <source>
        <strain evidence="1 2">NBRC 106105</strain>
    </source>
</reference>
<dbReference type="EMBL" id="BJYQ01000005">
    <property type="protein sequence ID" value="GEN96216.1"/>
    <property type="molecule type" value="Genomic_DNA"/>
</dbReference>
<dbReference type="AlphaFoldDB" id="A0A512A934"/>
<dbReference type="Pfam" id="PF15597">
    <property type="entry name" value="Imm59"/>
    <property type="match status" value="1"/>
</dbReference>
<name>A0A512A934_STRCR</name>
<accession>A0A512A934</accession>
<protein>
    <submittedName>
        <fullName evidence="1">Uncharacterized protein</fullName>
    </submittedName>
</protein>
<dbReference type="RefSeq" id="WP_015604936.1">
    <property type="nucleotide sequence ID" value="NZ_BJYQ01000005.1"/>
</dbReference>
<dbReference type="InterPro" id="IPR028954">
    <property type="entry name" value="Imm59"/>
</dbReference>
<sequence>MKNLDKEKQELLSAIQDLGYESLRYSIFNEYGPGEWEVVIEYDDFKQVYNVYATMDRASKGGIFNFTDFSEAKEKFLKLLGDIIFFNRYYVQEGMGKMYSSPLWDKEETD</sequence>
<organism evidence="1 2">
    <name type="scientific">Streptococcus cristatus</name>
    <dbReference type="NCBI Taxonomy" id="45634"/>
    <lineage>
        <taxon>Bacteria</taxon>
        <taxon>Bacillati</taxon>
        <taxon>Bacillota</taxon>
        <taxon>Bacilli</taxon>
        <taxon>Lactobacillales</taxon>
        <taxon>Streptococcaceae</taxon>
        <taxon>Streptococcus</taxon>
    </lineage>
</organism>